<proteinExistence type="predicted"/>
<evidence type="ECO:0000313" key="2">
    <source>
        <dbReference type="Proteomes" id="UP001234297"/>
    </source>
</evidence>
<gene>
    <name evidence="1" type="ORF">MRB53_027787</name>
</gene>
<evidence type="ECO:0000313" key="1">
    <source>
        <dbReference type="EMBL" id="KAJ8634451.1"/>
    </source>
</evidence>
<sequence>MHNNLTAIPTLPANSKKEKFHHEGNGGFVCAAGGSILKKGHKGSNRAKAEGQQPQKSFKEVLRRHLNNEGRKYTRKIVSSGRVKKMQS</sequence>
<dbReference type="Proteomes" id="UP001234297">
    <property type="component" value="Chromosome 8"/>
</dbReference>
<protein>
    <submittedName>
        <fullName evidence="1">Uncharacterized protein</fullName>
    </submittedName>
</protein>
<reference evidence="1 2" key="1">
    <citation type="journal article" date="2022" name="Hortic Res">
        <title>A haplotype resolved chromosomal level avocado genome allows analysis of novel avocado genes.</title>
        <authorList>
            <person name="Nath O."/>
            <person name="Fletcher S.J."/>
            <person name="Hayward A."/>
            <person name="Shaw L.M."/>
            <person name="Masouleh A.K."/>
            <person name="Furtado A."/>
            <person name="Henry R.J."/>
            <person name="Mitter N."/>
        </authorList>
    </citation>
    <scope>NUCLEOTIDE SEQUENCE [LARGE SCALE GENOMIC DNA]</scope>
    <source>
        <strain evidence="2">cv. Hass</strain>
    </source>
</reference>
<dbReference type="EMBL" id="CM056816">
    <property type="protein sequence ID" value="KAJ8634451.1"/>
    <property type="molecule type" value="Genomic_DNA"/>
</dbReference>
<name>A0ACC2LLV9_PERAE</name>
<comment type="caution">
    <text evidence="1">The sequence shown here is derived from an EMBL/GenBank/DDBJ whole genome shotgun (WGS) entry which is preliminary data.</text>
</comment>
<organism evidence="1 2">
    <name type="scientific">Persea americana</name>
    <name type="common">Avocado</name>
    <dbReference type="NCBI Taxonomy" id="3435"/>
    <lineage>
        <taxon>Eukaryota</taxon>
        <taxon>Viridiplantae</taxon>
        <taxon>Streptophyta</taxon>
        <taxon>Embryophyta</taxon>
        <taxon>Tracheophyta</taxon>
        <taxon>Spermatophyta</taxon>
        <taxon>Magnoliopsida</taxon>
        <taxon>Magnoliidae</taxon>
        <taxon>Laurales</taxon>
        <taxon>Lauraceae</taxon>
        <taxon>Persea</taxon>
    </lineage>
</organism>
<keyword evidence="2" id="KW-1185">Reference proteome</keyword>
<accession>A0ACC2LLV9</accession>